<dbReference type="PANTHER" id="PTHR22752">
    <property type="entry name" value="G PROTEIN-COUPLED RECEPTOR"/>
    <property type="match status" value="1"/>
</dbReference>
<keyword evidence="2" id="KW-1003">Cell membrane</keyword>
<dbReference type="PRINTS" id="PR00237">
    <property type="entry name" value="GPCRRHODOPSN"/>
</dbReference>
<proteinExistence type="predicted"/>
<evidence type="ECO:0000256" key="3">
    <source>
        <dbReference type="ARBA" id="ARBA00022692"/>
    </source>
</evidence>
<dbReference type="GO" id="GO:0004930">
    <property type="term" value="F:G protein-coupled receptor activity"/>
    <property type="evidence" value="ECO:0007669"/>
    <property type="project" value="UniProtKB-KW"/>
</dbReference>
<dbReference type="SUPFAM" id="SSF81321">
    <property type="entry name" value="Family A G protein-coupled receptor-like"/>
    <property type="match status" value="1"/>
</dbReference>
<evidence type="ECO:0000259" key="10">
    <source>
        <dbReference type="PROSITE" id="PS50262"/>
    </source>
</evidence>
<dbReference type="Proteomes" id="UP000275408">
    <property type="component" value="Unassembled WGS sequence"/>
</dbReference>
<dbReference type="EMBL" id="RCHS01002311">
    <property type="protein sequence ID" value="RMX48021.1"/>
    <property type="molecule type" value="Genomic_DNA"/>
</dbReference>
<organism evidence="11 12">
    <name type="scientific">Pocillopora damicornis</name>
    <name type="common">Cauliflower coral</name>
    <name type="synonym">Millepora damicornis</name>
    <dbReference type="NCBI Taxonomy" id="46731"/>
    <lineage>
        <taxon>Eukaryota</taxon>
        <taxon>Metazoa</taxon>
        <taxon>Cnidaria</taxon>
        <taxon>Anthozoa</taxon>
        <taxon>Hexacorallia</taxon>
        <taxon>Scleractinia</taxon>
        <taxon>Astrocoeniina</taxon>
        <taxon>Pocilloporidae</taxon>
        <taxon>Pocillopora</taxon>
    </lineage>
</organism>
<evidence type="ECO:0000256" key="1">
    <source>
        <dbReference type="ARBA" id="ARBA00004651"/>
    </source>
</evidence>
<dbReference type="CDD" id="cd00637">
    <property type="entry name" value="7tm_classA_rhodopsin-like"/>
    <property type="match status" value="1"/>
</dbReference>
<evidence type="ECO:0000256" key="6">
    <source>
        <dbReference type="ARBA" id="ARBA00023136"/>
    </source>
</evidence>
<keyword evidence="12" id="KW-1185">Reference proteome</keyword>
<evidence type="ECO:0000313" key="12">
    <source>
        <dbReference type="Proteomes" id="UP000275408"/>
    </source>
</evidence>
<keyword evidence="7" id="KW-0675">Receptor</keyword>
<keyword evidence="6 9" id="KW-0472">Membrane</keyword>
<feature type="transmembrane region" description="Helical" evidence="9">
    <location>
        <begin position="171"/>
        <end position="194"/>
    </location>
</feature>
<dbReference type="GO" id="GO:0005886">
    <property type="term" value="C:plasma membrane"/>
    <property type="evidence" value="ECO:0007669"/>
    <property type="project" value="UniProtKB-SubCell"/>
</dbReference>
<keyword evidence="5" id="KW-0297">G-protein coupled receptor</keyword>
<evidence type="ECO:0000256" key="9">
    <source>
        <dbReference type="SAM" id="Phobius"/>
    </source>
</evidence>
<keyword evidence="3 9" id="KW-0812">Transmembrane</keyword>
<reference evidence="11 12" key="1">
    <citation type="journal article" date="2018" name="Sci. Rep.">
        <title>Comparative analysis of the Pocillopora damicornis genome highlights role of immune system in coral evolution.</title>
        <authorList>
            <person name="Cunning R."/>
            <person name="Bay R.A."/>
            <person name="Gillette P."/>
            <person name="Baker A.C."/>
            <person name="Traylor-Knowles N."/>
        </authorList>
    </citation>
    <scope>NUCLEOTIDE SEQUENCE [LARGE SCALE GENOMIC DNA]</scope>
    <source>
        <strain evidence="11">RSMAS</strain>
        <tissue evidence="11">Whole animal</tissue>
    </source>
</reference>
<comment type="caution">
    <text evidence="11">The sequence shown here is derived from an EMBL/GenBank/DDBJ whole genome shotgun (WGS) entry which is preliminary data.</text>
</comment>
<evidence type="ECO:0000313" key="11">
    <source>
        <dbReference type="EMBL" id="RMX48021.1"/>
    </source>
</evidence>
<dbReference type="Pfam" id="PF00001">
    <property type="entry name" value="7tm_1"/>
    <property type="match status" value="1"/>
</dbReference>
<keyword evidence="8" id="KW-0807">Transducer</keyword>
<comment type="subcellular location">
    <subcellularLocation>
        <location evidence="1">Cell membrane</location>
        <topology evidence="1">Multi-pass membrane protein</topology>
    </subcellularLocation>
</comment>
<gene>
    <name evidence="11" type="ORF">pdam_00002666</name>
</gene>
<evidence type="ECO:0000256" key="8">
    <source>
        <dbReference type="ARBA" id="ARBA00023224"/>
    </source>
</evidence>
<name>A0A3M6U326_POCDA</name>
<dbReference type="InterPro" id="IPR017452">
    <property type="entry name" value="GPCR_Rhodpsn_7TM"/>
</dbReference>
<dbReference type="OrthoDB" id="5957871at2759"/>
<feature type="transmembrane region" description="Helical" evidence="9">
    <location>
        <begin position="86"/>
        <end position="107"/>
    </location>
</feature>
<evidence type="ECO:0000256" key="5">
    <source>
        <dbReference type="ARBA" id="ARBA00023040"/>
    </source>
</evidence>
<feature type="transmembrane region" description="Helical" evidence="9">
    <location>
        <begin position="16"/>
        <end position="37"/>
    </location>
</feature>
<dbReference type="OMA" id="QNIMETE"/>
<dbReference type="Gene3D" id="1.20.1070.10">
    <property type="entry name" value="Rhodopsin 7-helix transmembrane proteins"/>
    <property type="match status" value="1"/>
</dbReference>
<feature type="domain" description="G-protein coupled receptors family 1 profile" evidence="10">
    <location>
        <begin position="28"/>
        <end position="281"/>
    </location>
</feature>
<keyword evidence="4 9" id="KW-1133">Transmembrane helix</keyword>
<dbReference type="AlphaFoldDB" id="A0A3M6U326"/>
<evidence type="ECO:0000256" key="2">
    <source>
        <dbReference type="ARBA" id="ARBA00022475"/>
    </source>
</evidence>
<feature type="transmembrane region" description="Helical" evidence="9">
    <location>
        <begin position="263"/>
        <end position="283"/>
    </location>
</feature>
<feature type="transmembrane region" description="Helical" evidence="9">
    <location>
        <begin position="225"/>
        <end position="243"/>
    </location>
</feature>
<evidence type="ECO:0000256" key="4">
    <source>
        <dbReference type="ARBA" id="ARBA00022989"/>
    </source>
</evidence>
<dbReference type="STRING" id="46731.A0A3M6U326"/>
<feature type="transmembrane region" description="Helical" evidence="9">
    <location>
        <begin position="128"/>
        <end position="149"/>
    </location>
</feature>
<protein>
    <recommendedName>
        <fullName evidence="10">G-protein coupled receptors family 1 profile domain-containing protein</fullName>
    </recommendedName>
</protein>
<accession>A0A3M6U326</accession>
<sequence length="327" mass="37407">MEFASRSEFSIWTKTLLFAMINVLAFFGNLLTCYVVYRNRRLRTIPNMFVIALAVSDILISSCCMPFTVATLFHGRWIFGETFCRINGFAVLTFAVASIHCMGVIAISRYFCVVKPERYLVLFKKEKICLYIACAWFAALVGSVPPLFFERGGFEFKLGKGMCLYTFESDIGYTLFLGFVSITAPLTLITICYAKVFRAVSRSNRVFSEESDFPRLRANVEEAKVTKTLLAVLVGFVSCWLPIFVIDTTDAMRGDDTWPRGVYISYAFLLYTSSTINPVIYGVMNKQLGREYKDIFSKILRFRHQNIMETETETEARFTARREGWST</sequence>
<feature type="transmembrane region" description="Helical" evidence="9">
    <location>
        <begin position="49"/>
        <end position="74"/>
    </location>
</feature>
<dbReference type="PROSITE" id="PS50262">
    <property type="entry name" value="G_PROTEIN_RECEP_F1_2"/>
    <property type="match status" value="1"/>
</dbReference>
<evidence type="ECO:0000256" key="7">
    <source>
        <dbReference type="ARBA" id="ARBA00023170"/>
    </source>
</evidence>
<dbReference type="InterPro" id="IPR000276">
    <property type="entry name" value="GPCR_Rhodpsn"/>
</dbReference>